<dbReference type="EMBL" id="JACIEZ010000011">
    <property type="protein sequence ID" value="MBB4066766.1"/>
    <property type="molecule type" value="Genomic_DNA"/>
</dbReference>
<protein>
    <submittedName>
        <fullName evidence="1">Uncharacterized protein</fullName>
    </submittedName>
</protein>
<dbReference type="RefSeq" id="WP_183368024.1">
    <property type="nucleotide sequence ID" value="NZ_JACIEZ010000011.1"/>
</dbReference>
<sequence>MNIPADGSIIIFDRKINGSYCSEGVAYRVKHYGKRTVDLQDVKTGSHTQEWAHAFARCVWHVAA</sequence>
<reference evidence="1 2" key="1">
    <citation type="submission" date="2020-08" db="EMBL/GenBank/DDBJ databases">
        <title>Genomic Encyclopedia of Type Strains, Phase IV (KMG-IV): sequencing the most valuable type-strain genomes for metagenomic binning, comparative biology and taxonomic classification.</title>
        <authorList>
            <person name="Goeker M."/>
        </authorList>
    </citation>
    <scope>NUCLEOTIDE SEQUENCE [LARGE SCALE GENOMIC DNA]</scope>
    <source>
        <strain evidence="1 2">DSM 29853</strain>
    </source>
</reference>
<proteinExistence type="predicted"/>
<dbReference type="AlphaFoldDB" id="A0A7W6J8J5"/>
<name>A0A7W6J8J5_9HYPH</name>
<keyword evidence="2" id="KW-1185">Reference proteome</keyword>
<comment type="caution">
    <text evidence="1">The sequence shown here is derived from an EMBL/GenBank/DDBJ whole genome shotgun (WGS) entry which is preliminary data.</text>
</comment>
<dbReference type="Proteomes" id="UP000528286">
    <property type="component" value="Unassembled WGS sequence"/>
</dbReference>
<evidence type="ECO:0000313" key="1">
    <source>
        <dbReference type="EMBL" id="MBB4066766.1"/>
    </source>
</evidence>
<gene>
    <name evidence="1" type="ORF">GGR23_003984</name>
</gene>
<evidence type="ECO:0000313" key="2">
    <source>
        <dbReference type="Proteomes" id="UP000528286"/>
    </source>
</evidence>
<organism evidence="1 2">
    <name type="scientific">Gellertiella hungarica</name>
    <dbReference type="NCBI Taxonomy" id="1572859"/>
    <lineage>
        <taxon>Bacteria</taxon>
        <taxon>Pseudomonadati</taxon>
        <taxon>Pseudomonadota</taxon>
        <taxon>Alphaproteobacteria</taxon>
        <taxon>Hyphomicrobiales</taxon>
        <taxon>Rhizobiaceae</taxon>
        <taxon>Gellertiella</taxon>
    </lineage>
</organism>
<accession>A0A7W6J8J5</accession>